<reference evidence="2" key="1">
    <citation type="submission" date="2013-12" db="EMBL/GenBank/DDBJ databases">
        <authorList>
            <person name="Aslett M."/>
        </authorList>
    </citation>
    <scope>NUCLEOTIDE SEQUENCE [LARGE SCALE GENOMIC DNA]</scope>
    <source>
        <strain evidence="2">Lindley</strain>
    </source>
</reference>
<feature type="region of interest" description="Disordered" evidence="1">
    <location>
        <begin position="55"/>
        <end position="75"/>
    </location>
</feature>
<dbReference type="Proteomes" id="UP000050741">
    <property type="component" value="Unassembled WGS sequence"/>
</dbReference>
<evidence type="ECO:0000256" key="1">
    <source>
        <dbReference type="SAM" id="MobiDB-lite"/>
    </source>
</evidence>
<accession>A0A183CCS3</accession>
<evidence type="ECO:0000313" key="3">
    <source>
        <dbReference type="WBParaSite" id="GPLIN_001067500"/>
    </source>
</evidence>
<proteinExistence type="predicted"/>
<reference evidence="3" key="3">
    <citation type="submission" date="2016-06" db="UniProtKB">
        <authorList>
            <consortium name="WormBaseParasite"/>
        </authorList>
    </citation>
    <scope>IDENTIFICATION</scope>
</reference>
<dbReference type="AlphaFoldDB" id="A0A183CCS3"/>
<dbReference type="WBParaSite" id="GPLIN_001067500">
    <property type="protein sequence ID" value="GPLIN_001067500"/>
    <property type="gene ID" value="GPLIN_001067500"/>
</dbReference>
<reference evidence="2" key="2">
    <citation type="submission" date="2014-05" db="EMBL/GenBank/DDBJ databases">
        <title>The genome and life-stage specific transcriptomes of Globodera pallida elucidate key aspects of plant parasitism by a cyst nematode.</title>
        <authorList>
            <person name="Cotton J.A."/>
            <person name="Lilley C.J."/>
            <person name="Jones L.M."/>
            <person name="Kikuchi T."/>
            <person name="Reid A.J."/>
            <person name="Thorpe P."/>
            <person name="Tsai I.J."/>
            <person name="Beasley H."/>
            <person name="Blok V."/>
            <person name="Cock P.J.A."/>
            <person name="Van den Akker S.E."/>
            <person name="Holroyd N."/>
            <person name="Hunt M."/>
            <person name="Mantelin S."/>
            <person name="Naghra H."/>
            <person name="Pain A."/>
            <person name="Palomares-Rius J.E."/>
            <person name="Zarowiecki M."/>
            <person name="Berriman M."/>
            <person name="Jones J.T."/>
            <person name="Urwin P.E."/>
        </authorList>
    </citation>
    <scope>NUCLEOTIDE SEQUENCE [LARGE SCALE GENOMIC DNA]</scope>
    <source>
        <strain evidence="2">Lindley</strain>
    </source>
</reference>
<keyword evidence="2" id="KW-1185">Reference proteome</keyword>
<name>A0A183CCS3_GLOPA</name>
<organism evidence="2 3">
    <name type="scientific">Globodera pallida</name>
    <name type="common">Potato cyst nematode worm</name>
    <name type="synonym">Heterodera pallida</name>
    <dbReference type="NCBI Taxonomy" id="36090"/>
    <lineage>
        <taxon>Eukaryota</taxon>
        <taxon>Metazoa</taxon>
        <taxon>Ecdysozoa</taxon>
        <taxon>Nematoda</taxon>
        <taxon>Chromadorea</taxon>
        <taxon>Rhabditida</taxon>
        <taxon>Tylenchina</taxon>
        <taxon>Tylenchomorpha</taxon>
        <taxon>Tylenchoidea</taxon>
        <taxon>Heteroderidae</taxon>
        <taxon>Heteroderinae</taxon>
        <taxon>Globodera</taxon>
    </lineage>
</organism>
<protein>
    <submittedName>
        <fullName evidence="3">Coiled-coil domain-containing protein 166</fullName>
    </submittedName>
</protein>
<evidence type="ECO:0000313" key="2">
    <source>
        <dbReference type="Proteomes" id="UP000050741"/>
    </source>
</evidence>
<sequence length="150" mass="17292">MATDFLGKDELLAQAILDLELKMKHEIRQNNAYLLSKIEKHYEQTDKKLSSLEAKMEAISRDREDRQQSHSSRVERAELIGREQQATANRLRLEYAKETAERISTETTATAERIRTETMAYAERIRTDTLANAQHLYALENALRNMANGP</sequence>